<dbReference type="GO" id="GO:0000981">
    <property type="term" value="F:DNA-binding transcription factor activity, RNA polymerase II-specific"/>
    <property type="evidence" value="ECO:0007669"/>
    <property type="project" value="TreeGrafter"/>
</dbReference>
<accession>A0A0D3I7M9</accession>
<dbReference type="SUPFAM" id="SSF46689">
    <property type="entry name" value="Homeodomain-like"/>
    <property type="match status" value="1"/>
</dbReference>
<dbReference type="Gene3D" id="1.10.10.60">
    <property type="entry name" value="Homeodomain-like"/>
    <property type="match status" value="2"/>
</dbReference>
<evidence type="ECO:0000313" key="5">
    <source>
        <dbReference type="Proteomes" id="UP000013827"/>
    </source>
</evidence>
<dbReference type="GO" id="GO:0005634">
    <property type="term" value="C:nucleus"/>
    <property type="evidence" value="ECO:0007669"/>
    <property type="project" value="TreeGrafter"/>
</dbReference>
<dbReference type="InterPro" id="IPR050560">
    <property type="entry name" value="MYB_TF"/>
</dbReference>
<proteinExistence type="predicted"/>
<dbReference type="GO" id="GO:0000978">
    <property type="term" value="F:RNA polymerase II cis-regulatory region sequence-specific DNA binding"/>
    <property type="evidence" value="ECO:0007669"/>
    <property type="project" value="TreeGrafter"/>
</dbReference>
<organism evidence="4 5">
    <name type="scientific">Emiliania huxleyi (strain CCMP1516)</name>
    <dbReference type="NCBI Taxonomy" id="280463"/>
    <lineage>
        <taxon>Eukaryota</taxon>
        <taxon>Haptista</taxon>
        <taxon>Haptophyta</taxon>
        <taxon>Prymnesiophyceae</taxon>
        <taxon>Isochrysidales</taxon>
        <taxon>Noelaerhabdaceae</taxon>
        <taxon>Emiliania</taxon>
    </lineage>
</organism>
<dbReference type="InterPro" id="IPR001005">
    <property type="entry name" value="SANT/Myb"/>
</dbReference>
<evidence type="ECO:0000256" key="1">
    <source>
        <dbReference type="SAM" id="MobiDB-lite"/>
    </source>
</evidence>
<dbReference type="KEGG" id="ehx:EMIHUDRAFT_461902"/>
<name>A0A0D3I7M9_EMIH1</name>
<feature type="compositionally biased region" description="Low complexity" evidence="1">
    <location>
        <begin position="51"/>
        <end position="69"/>
    </location>
</feature>
<dbReference type="RefSeq" id="XP_005759693.1">
    <property type="nucleotide sequence ID" value="XM_005759636.1"/>
</dbReference>
<feature type="domain" description="HTH myb-type" evidence="3">
    <location>
        <begin position="149"/>
        <end position="187"/>
    </location>
</feature>
<feature type="region of interest" description="Disordered" evidence="1">
    <location>
        <begin position="127"/>
        <end position="149"/>
    </location>
</feature>
<dbReference type="PANTHER" id="PTHR45614">
    <property type="entry name" value="MYB PROTEIN-RELATED"/>
    <property type="match status" value="1"/>
</dbReference>
<dbReference type="PROSITE" id="PS50090">
    <property type="entry name" value="MYB_LIKE"/>
    <property type="match status" value="2"/>
</dbReference>
<dbReference type="Pfam" id="PF00249">
    <property type="entry name" value="Myb_DNA-binding"/>
    <property type="match status" value="2"/>
</dbReference>
<feature type="domain" description="Myb-like" evidence="2">
    <location>
        <begin position="149"/>
        <end position="187"/>
    </location>
</feature>
<dbReference type="PROSITE" id="PS51294">
    <property type="entry name" value="HTH_MYB"/>
    <property type="match status" value="2"/>
</dbReference>
<evidence type="ECO:0000313" key="4">
    <source>
        <dbReference type="EnsemblProtists" id="EOD07264"/>
    </source>
</evidence>
<dbReference type="EnsemblProtists" id="EOD07264">
    <property type="protein sequence ID" value="EOD07264"/>
    <property type="gene ID" value="EMIHUDRAFT_461902"/>
</dbReference>
<dbReference type="InterPro" id="IPR009057">
    <property type="entry name" value="Homeodomain-like_sf"/>
</dbReference>
<dbReference type="GeneID" id="17253439"/>
<dbReference type="InterPro" id="IPR017930">
    <property type="entry name" value="Myb_dom"/>
</dbReference>
<evidence type="ECO:0000259" key="3">
    <source>
        <dbReference type="PROSITE" id="PS51294"/>
    </source>
</evidence>
<feature type="domain" description="Myb-like" evidence="2">
    <location>
        <begin position="74"/>
        <end position="125"/>
    </location>
</feature>
<protein>
    <submittedName>
        <fullName evidence="4">Uncharacterized protein</fullName>
    </submittedName>
</protein>
<sequence>MTMQTAPDISLGGAVIDVSTLDALITVASRVKEENTLFHPLPQPQVERTGSDVSTSSTDSTASSVSGSGAHKRKRGHSKVAWSRDEDEIISESVERLGQKWSRIASLLPVPRTDDSVRNRWHRLQRKALAASGSGSGESTPDDKGGDMWTEEEDRYIDHAVRVERLKWRAIAANLSGRTASGCRNRW</sequence>
<feature type="region of interest" description="Disordered" evidence="1">
    <location>
        <begin position="34"/>
        <end position="84"/>
    </location>
</feature>
<reference evidence="4" key="2">
    <citation type="submission" date="2024-10" db="UniProtKB">
        <authorList>
            <consortium name="EnsemblProtists"/>
        </authorList>
    </citation>
    <scope>IDENTIFICATION</scope>
</reference>
<dbReference type="HOGENOM" id="CLU_092983_0_0_1"/>
<reference evidence="5" key="1">
    <citation type="journal article" date="2013" name="Nature">
        <title>Pan genome of the phytoplankton Emiliania underpins its global distribution.</title>
        <authorList>
            <person name="Read B.A."/>
            <person name="Kegel J."/>
            <person name="Klute M.J."/>
            <person name="Kuo A."/>
            <person name="Lefebvre S.C."/>
            <person name="Maumus F."/>
            <person name="Mayer C."/>
            <person name="Miller J."/>
            <person name="Monier A."/>
            <person name="Salamov A."/>
            <person name="Young J."/>
            <person name="Aguilar M."/>
            <person name="Claverie J.M."/>
            <person name="Frickenhaus S."/>
            <person name="Gonzalez K."/>
            <person name="Herman E.K."/>
            <person name="Lin Y.C."/>
            <person name="Napier J."/>
            <person name="Ogata H."/>
            <person name="Sarno A.F."/>
            <person name="Shmutz J."/>
            <person name="Schroeder D."/>
            <person name="de Vargas C."/>
            <person name="Verret F."/>
            <person name="von Dassow P."/>
            <person name="Valentin K."/>
            <person name="Van de Peer Y."/>
            <person name="Wheeler G."/>
            <person name="Dacks J.B."/>
            <person name="Delwiche C.F."/>
            <person name="Dyhrman S.T."/>
            <person name="Glockner G."/>
            <person name="John U."/>
            <person name="Richards T."/>
            <person name="Worden A.Z."/>
            <person name="Zhang X."/>
            <person name="Grigoriev I.V."/>
            <person name="Allen A.E."/>
            <person name="Bidle K."/>
            <person name="Borodovsky M."/>
            <person name="Bowler C."/>
            <person name="Brownlee C."/>
            <person name="Cock J.M."/>
            <person name="Elias M."/>
            <person name="Gladyshev V.N."/>
            <person name="Groth M."/>
            <person name="Guda C."/>
            <person name="Hadaegh A."/>
            <person name="Iglesias-Rodriguez M.D."/>
            <person name="Jenkins J."/>
            <person name="Jones B.M."/>
            <person name="Lawson T."/>
            <person name="Leese F."/>
            <person name="Lindquist E."/>
            <person name="Lobanov A."/>
            <person name="Lomsadze A."/>
            <person name="Malik S.B."/>
            <person name="Marsh M.E."/>
            <person name="Mackinder L."/>
            <person name="Mock T."/>
            <person name="Mueller-Roeber B."/>
            <person name="Pagarete A."/>
            <person name="Parker M."/>
            <person name="Probert I."/>
            <person name="Quesneville H."/>
            <person name="Raines C."/>
            <person name="Rensing S.A."/>
            <person name="Riano-Pachon D.M."/>
            <person name="Richier S."/>
            <person name="Rokitta S."/>
            <person name="Shiraiwa Y."/>
            <person name="Soanes D.M."/>
            <person name="van der Giezen M."/>
            <person name="Wahlund T.M."/>
            <person name="Williams B."/>
            <person name="Wilson W."/>
            <person name="Wolfe G."/>
            <person name="Wurch L.L."/>
        </authorList>
    </citation>
    <scope>NUCLEOTIDE SEQUENCE</scope>
</reference>
<feature type="domain" description="HTH myb-type" evidence="3">
    <location>
        <begin position="74"/>
        <end position="129"/>
    </location>
</feature>
<dbReference type="Proteomes" id="UP000013827">
    <property type="component" value="Unassembled WGS sequence"/>
</dbReference>
<dbReference type="SMART" id="SM00717">
    <property type="entry name" value="SANT"/>
    <property type="match status" value="2"/>
</dbReference>
<evidence type="ECO:0000259" key="2">
    <source>
        <dbReference type="PROSITE" id="PS50090"/>
    </source>
</evidence>
<keyword evidence="5" id="KW-1185">Reference proteome</keyword>
<dbReference type="AlphaFoldDB" id="A0A0D3I7M9"/>
<dbReference type="PaxDb" id="2903-EOD07264"/>
<dbReference type="CDD" id="cd00167">
    <property type="entry name" value="SANT"/>
    <property type="match status" value="2"/>
</dbReference>